<keyword evidence="7" id="KW-1185">Reference proteome</keyword>
<dbReference type="RefSeq" id="WP_036434648.1">
    <property type="nucleotide sequence ID" value="NZ_LR215039.1"/>
</dbReference>
<dbReference type="InterPro" id="IPR003593">
    <property type="entry name" value="AAA+_ATPase"/>
</dbReference>
<dbReference type="CDD" id="cd19481">
    <property type="entry name" value="RecA-like_protease"/>
    <property type="match status" value="1"/>
</dbReference>
<reference evidence="6 7" key="1">
    <citation type="submission" date="2019-01" db="EMBL/GenBank/DDBJ databases">
        <authorList>
            <consortium name="Pathogen Informatics"/>
        </authorList>
    </citation>
    <scope>NUCLEOTIDE SEQUENCE [LARGE SCALE GENOMIC DNA]</scope>
    <source>
        <strain evidence="6 7">NCTC10179</strain>
    </source>
</reference>
<evidence type="ECO:0000256" key="2">
    <source>
        <dbReference type="ARBA" id="ARBA00022741"/>
    </source>
</evidence>
<dbReference type="InterPro" id="IPR003960">
    <property type="entry name" value="ATPase_AAA_CS"/>
</dbReference>
<feature type="domain" description="AAA+ ATPase" evidence="5">
    <location>
        <begin position="99"/>
        <end position="238"/>
    </location>
</feature>
<dbReference type="OrthoDB" id="9806903at2"/>
<dbReference type="InterPro" id="IPR050221">
    <property type="entry name" value="26S_Proteasome_ATPase"/>
</dbReference>
<evidence type="ECO:0000256" key="4">
    <source>
        <dbReference type="RuleBase" id="RU003651"/>
    </source>
</evidence>
<evidence type="ECO:0000256" key="3">
    <source>
        <dbReference type="ARBA" id="ARBA00022840"/>
    </source>
</evidence>
<evidence type="ECO:0000256" key="1">
    <source>
        <dbReference type="ARBA" id="ARBA00006914"/>
    </source>
</evidence>
<dbReference type="Proteomes" id="UP000289497">
    <property type="component" value="Chromosome"/>
</dbReference>
<dbReference type="KEGG" id="mcou:NCTC10179_00208"/>
<sequence>MKKENILNLIRYHAEKNEIGFREEAIKVAKYFDKNGDYELADYVMTLIAGANLFVPQESVSESPFLKVVPVSELNFLDLPENIYEKIVGILNAIKHNVGINKFLFEGLPGTGKTEAAKYIARTLNRTLLMVNFENVVDSRLGQTNKNIVHLFEKITQIGSREKIIVLFDEIDIIALDRINKNDLREMGRATSTILKELDKLNQNNSDVIIIGTTNLYKELDAALRRRFDAFVNFNKYEKEDLLRIAETYLNEYLKKFKTLSKDVRLFKKILNLASEIPYPGELKNLIRISMAFSNPDSEFDYLRKLYKNIDPSANIDDILELSNKGFTVREIEKLTGKSKSSVALKINKTEELNE</sequence>
<dbReference type="GO" id="GO:0005524">
    <property type="term" value="F:ATP binding"/>
    <property type="evidence" value="ECO:0007669"/>
    <property type="project" value="UniProtKB-KW"/>
</dbReference>
<keyword evidence="2 4" id="KW-0547">Nucleotide-binding</keyword>
<dbReference type="AlphaFoldDB" id="A0A449B630"/>
<dbReference type="EMBL" id="LR215039">
    <property type="protein sequence ID" value="VEU76046.1"/>
    <property type="molecule type" value="Genomic_DNA"/>
</dbReference>
<dbReference type="PROSITE" id="PS00674">
    <property type="entry name" value="AAA"/>
    <property type="match status" value="1"/>
</dbReference>
<dbReference type="Pfam" id="PF00004">
    <property type="entry name" value="AAA"/>
    <property type="match status" value="1"/>
</dbReference>
<comment type="similarity">
    <text evidence="1 4">Belongs to the AAA ATPase family.</text>
</comment>
<evidence type="ECO:0000313" key="7">
    <source>
        <dbReference type="Proteomes" id="UP000289497"/>
    </source>
</evidence>
<keyword evidence="3 4" id="KW-0067">ATP-binding</keyword>
<organism evidence="6 7">
    <name type="scientific">Mycoplasmopsis columboralis</name>
    <dbReference type="NCBI Taxonomy" id="171282"/>
    <lineage>
        <taxon>Bacteria</taxon>
        <taxon>Bacillati</taxon>
        <taxon>Mycoplasmatota</taxon>
        <taxon>Mycoplasmoidales</taxon>
        <taxon>Metamycoplasmataceae</taxon>
        <taxon>Mycoplasmopsis</taxon>
    </lineage>
</organism>
<dbReference type="PANTHER" id="PTHR23073">
    <property type="entry name" value="26S PROTEASOME REGULATORY SUBUNIT"/>
    <property type="match status" value="1"/>
</dbReference>
<dbReference type="SMART" id="SM00382">
    <property type="entry name" value="AAA"/>
    <property type="match status" value="1"/>
</dbReference>
<dbReference type="InterPro" id="IPR027417">
    <property type="entry name" value="P-loop_NTPase"/>
</dbReference>
<dbReference type="GO" id="GO:0016887">
    <property type="term" value="F:ATP hydrolysis activity"/>
    <property type="evidence" value="ECO:0007669"/>
    <property type="project" value="InterPro"/>
</dbReference>
<name>A0A449B630_9BACT</name>
<accession>A0A449B630</accession>
<dbReference type="SUPFAM" id="SSF52540">
    <property type="entry name" value="P-loop containing nucleoside triphosphate hydrolases"/>
    <property type="match status" value="1"/>
</dbReference>
<gene>
    <name evidence="6" type="primary">mpa</name>
    <name evidence="6" type="ORF">NCTC10179_00208</name>
</gene>
<evidence type="ECO:0000259" key="5">
    <source>
        <dbReference type="SMART" id="SM00382"/>
    </source>
</evidence>
<dbReference type="InterPro" id="IPR003959">
    <property type="entry name" value="ATPase_AAA_core"/>
</dbReference>
<protein>
    <submittedName>
        <fullName evidence="6">ATPase AAA</fullName>
    </submittedName>
</protein>
<dbReference type="Gene3D" id="3.40.50.300">
    <property type="entry name" value="P-loop containing nucleotide triphosphate hydrolases"/>
    <property type="match status" value="1"/>
</dbReference>
<proteinExistence type="inferred from homology"/>
<evidence type="ECO:0000313" key="6">
    <source>
        <dbReference type="EMBL" id="VEU76046.1"/>
    </source>
</evidence>